<organism evidence="2 3">
    <name type="scientific">Rhizoctonia solani</name>
    <dbReference type="NCBI Taxonomy" id="456999"/>
    <lineage>
        <taxon>Eukaryota</taxon>
        <taxon>Fungi</taxon>
        <taxon>Dikarya</taxon>
        <taxon>Basidiomycota</taxon>
        <taxon>Agaricomycotina</taxon>
        <taxon>Agaricomycetes</taxon>
        <taxon>Cantharellales</taxon>
        <taxon>Ceratobasidiaceae</taxon>
        <taxon>Rhizoctonia</taxon>
    </lineage>
</organism>
<proteinExistence type="predicted"/>
<feature type="compositionally biased region" description="Polar residues" evidence="1">
    <location>
        <begin position="144"/>
        <end position="154"/>
    </location>
</feature>
<feature type="compositionally biased region" description="Basic and acidic residues" evidence="1">
    <location>
        <begin position="216"/>
        <end position="228"/>
    </location>
</feature>
<feature type="region of interest" description="Disordered" evidence="1">
    <location>
        <begin position="198"/>
        <end position="249"/>
    </location>
</feature>
<feature type="region of interest" description="Disordered" evidence="1">
    <location>
        <begin position="144"/>
        <end position="168"/>
    </location>
</feature>
<feature type="compositionally biased region" description="Basic and acidic residues" evidence="1">
    <location>
        <begin position="88"/>
        <end position="105"/>
    </location>
</feature>
<comment type="caution">
    <text evidence="2">The sequence shown here is derived from an EMBL/GenBank/DDBJ whole genome shotgun (WGS) entry which is preliminary data.</text>
</comment>
<dbReference type="PROSITE" id="PS51257">
    <property type="entry name" value="PROKAR_LIPOPROTEIN"/>
    <property type="match status" value="1"/>
</dbReference>
<dbReference type="EMBL" id="CAJMWQ010000841">
    <property type="protein sequence ID" value="CAE6388709.1"/>
    <property type="molecule type" value="Genomic_DNA"/>
</dbReference>
<evidence type="ECO:0000313" key="3">
    <source>
        <dbReference type="Proteomes" id="UP000663826"/>
    </source>
</evidence>
<name>A0A8H3A3H8_9AGAM</name>
<dbReference type="OrthoDB" id="432970at2759"/>
<feature type="compositionally biased region" description="Basic and acidic residues" evidence="1">
    <location>
        <begin position="1"/>
        <end position="15"/>
    </location>
</feature>
<sequence>MGNKCDNLDSKEENNCPKGNTYNPASLSSCTPSKSSLHSKSYTSSKSNIPSKSSTSHEREACWANRIIAKEEARAARSLENKNTAKGKHAEKSNRLCPKKKETSVKKVVKKITVPQSKSNTNREEDKGVTLDPELEAIWNSALKTSKNTGTGSQPCAKAQNKKHTETTFKSTRVYNKCKKNNKDDENDEDEELVTGAYKRSRLWLAPASVNNQDNDSDREHNKTEVKPDPTPMRRQHCLPMVSTTSQLG</sequence>
<protein>
    <submittedName>
        <fullName evidence="2">Uncharacterized protein</fullName>
    </submittedName>
</protein>
<gene>
    <name evidence="2" type="ORF">RDB_LOCUS24459</name>
</gene>
<reference evidence="2" key="1">
    <citation type="submission" date="2021-01" db="EMBL/GenBank/DDBJ databases">
        <authorList>
            <person name="Kaushik A."/>
        </authorList>
    </citation>
    <scope>NUCLEOTIDE SEQUENCE</scope>
    <source>
        <strain evidence="2">AG1-1B</strain>
    </source>
</reference>
<accession>A0A8H3A3H8</accession>
<dbReference type="Proteomes" id="UP000663826">
    <property type="component" value="Unassembled WGS sequence"/>
</dbReference>
<evidence type="ECO:0000313" key="2">
    <source>
        <dbReference type="EMBL" id="CAE6388709.1"/>
    </source>
</evidence>
<feature type="region of interest" description="Disordered" evidence="1">
    <location>
        <begin position="74"/>
        <end position="131"/>
    </location>
</feature>
<dbReference type="AlphaFoldDB" id="A0A8H3A3H8"/>
<feature type="compositionally biased region" description="Low complexity" evidence="1">
    <location>
        <begin position="26"/>
        <end position="54"/>
    </location>
</feature>
<evidence type="ECO:0000256" key="1">
    <source>
        <dbReference type="SAM" id="MobiDB-lite"/>
    </source>
</evidence>
<feature type="region of interest" description="Disordered" evidence="1">
    <location>
        <begin position="1"/>
        <end position="60"/>
    </location>
</feature>